<keyword evidence="3" id="KW-1185">Reference proteome</keyword>
<proteinExistence type="predicted"/>
<reference evidence="2 3" key="1">
    <citation type="journal article" date="2015" name="Genome Announc.">
        <title>Complete Genome Sequence of Cupriavidus basilensis 4G11, Isolated from the Oak Ridge Field Research Center Site.</title>
        <authorList>
            <person name="Ray J."/>
            <person name="Waters R.J."/>
            <person name="Skerker J.M."/>
            <person name="Kuehl J.V."/>
            <person name="Price M.N."/>
            <person name="Huang J."/>
            <person name="Chakraborty R."/>
            <person name="Arkin A.P."/>
            <person name="Deutschbauer A."/>
        </authorList>
    </citation>
    <scope>NUCLEOTIDE SEQUENCE [LARGE SCALE GENOMIC DNA]</scope>
    <source>
        <strain evidence="2">4G11</strain>
    </source>
</reference>
<dbReference type="KEGG" id="cbw:RR42_m0780"/>
<dbReference type="EMBL" id="CP010536">
    <property type="protein sequence ID" value="AJG18192.1"/>
    <property type="molecule type" value="Genomic_DNA"/>
</dbReference>
<name>A0A0C4Y043_9BURK</name>
<evidence type="ECO:0000256" key="1">
    <source>
        <dbReference type="SAM" id="MobiDB-lite"/>
    </source>
</evidence>
<dbReference type="STRING" id="68895.RR42_m0780"/>
<protein>
    <submittedName>
        <fullName evidence="2">Uncharacterized protein</fullName>
    </submittedName>
</protein>
<feature type="compositionally biased region" description="Gly residues" evidence="1">
    <location>
        <begin position="32"/>
        <end position="50"/>
    </location>
</feature>
<organism evidence="2 3">
    <name type="scientific">Cupriavidus basilensis</name>
    <dbReference type="NCBI Taxonomy" id="68895"/>
    <lineage>
        <taxon>Bacteria</taxon>
        <taxon>Pseudomonadati</taxon>
        <taxon>Pseudomonadota</taxon>
        <taxon>Betaproteobacteria</taxon>
        <taxon>Burkholderiales</taxon>
        <taxon>Burkholderiaceae</taxon>
        <taxon>Cupriavidus</taxon>
    </lineage>
</organism>
<evidence type="ECO:0000313" key="3">
    <source>
        <dbReference type="Proteomes" id="UP000031843"/>
    </source>
</evidence>
<feature type="region of interest" description="Disordered" evidence="1">
    <location>
        <begin position="1"/>
        <end position="51"/>
    </location>
</feature>
<accession>A0A0C4Y043</accession>
<sequence length="63" mass="6769">MSRHRQVRGQGQGEYADQYQDGGVEAPWRGFAGRGLRGGSHTDSGGGGLGWSARVCHRFAFSC</sequence>
<gene>
    <name evidence="2" type="ORF">RR42_m0780</name>
</gene>
<dbReference type="Proteomes" id="UP000031843">
    <property type="component" value="Chromosome main"/>
</dbReference>
<evidence type="ECO:0000313" key="2">
    <source>
        <dbReference type="EMBL" id="AJG18192.1"/>
    </source>
</evidence>
<dbReference type="AlphaFoldDB" id="A0A0C4Y043"/>